<name>A0A0J9BDK5_9FIRM</name>
<dbReference type="EMBL" id="ADLK01000056">
    <property type="protein sequence ID" value="KMW11268.1"/>
    <property type="molecule type" value="Genomic_DNA"/>
</dbReference>
<evidence type="ECO:0000313" key="2">
    <source>
        <dbReference type="Proteomes" id="UP000037392"/>
    </source>
</evidence>
<dbReference type="PANTHER" id="PTHR42967">
    <property type="entry name" value="METAL DEPENDENT HYDROLASE"/>
    <property type="match status" value="1"/>
</dbReference>
<dbReference type="GeneID" id="93163108"/>
<evidence type="ECO:0000313" key="1">
    <source>
        <dbReference type="EMBL" id="KMW11268.1"/>
    </source>
</evidence>
<dbReference type="SUPFAM" id="SSF56281">
    <property type="entry name" value="Metallo-hydrolase/oxidoreductase"/>
    <property type="match status" value="1"/>
</dbReference>
<sequence>MKITYIHHSSFMADLEHTALLFDYFEGDIPEIPEDKPLFVFASHRHGDHFSRSIFDLSDGRRKVTYVLSDDIWRRQVPEELLGRTTFMGPGESGCLADGAGQPLEIEAFKSTDEGVAFLIKAEGQVIYHAGDLNNWVWEGEPEKDNQRMSENYHKELAKLAGRHIDVAFMLIDPRQEKDFYLGMDDFMRMVGADVVFPMHFWGDFEAASRFKALPCAKSYGDRIHEIRKKGESFII</sequence>
<proteinExistence type="predicted"/>
<dbReference type="PANTHER" id="PTHR42967:SF1">
    <property type="entry name" value="MBL FOLD METALLO-HYDROLASE"/>
    <property type="match status" value="1"/>
</dbReference>
<comment type="caution">
    <text evidence="1">The sequence shown here is derived from an EMBL/GenBank/DDBJ whole genome shotgun (WGS) entry which is preliminary data.</text>
</comment>
<dbReference type="OrthoDB" id="36975at2"/>
<dbReference type="Gene3D" id="3.60.15.10">
    <property type="entry name" value="Ribonuclease Z/Hydroxyacylglutathione hydrolase-like"/>
    <property type="match status" value="1"/>
</dbReference>
<dbReference type="Proteomes" id="UP000037392">
    <property type="component" value="Unassembled WGS sequence"/>
</dbReference>
<reference evidence="1 2" key="1">
    <citation type="submission" date="2011-04" db="EMBL/GenBank/DDBJ databases">
        <title>The Genome Sequence of Clostridium citroniae WAL-19142.</title>
        <authorList>
            <consortium name="The Broad Institute Genome Sequencing Platform"/>
            <person name="Earl A."/>
            <person name="Ward D."/>
            <person name="Feldgarden M."/>
            <person name="Gevers D."/>
            <person name="Warren Y.A."/>
            <person name="Tyrrell K.L."/>
            <person name="Citron D.M."/>
            <person name="Goldstein E.J."/>
            <person name="Daigneault M."/>
            <person name="Allen-Vercoe E."/>
            <person name="Young S.K."/>
            <person name="Zeng Q."/>
            <person name="Gargeya S."/>
            <person name="Fitzgerald M."/>
            <person name="Haas B."/>
            <person name="Abouelleil A."/>
            <person name="Alvarado L."/>
            <person name="Arachchi H.M."/>
            <person name="Berlin A."/>
            <person name="Brown A."/>
            <person name="Chapman S.B."/>
            <person name="Chen Z."/>
            <person name="Dunbar C."/>
            <person name="Freedman E."/>
            <person name="Gearin G."/>
            <person name="Gellesch M."/>
            <person name="Goldberg J."/>
            <person name="Griggs A."/>
            <person name="Gujja S."/>
            <person name="Heilman E.R."/>
            <person name="Heiman D."/>
            <person name="Howarth C."/>
            <person name="Larson L."/>
            <person name="Lui A."/>
            <person name="MacDonald P.J."/>
            <person name="Mehta T."/>
            <person name="Montmayeur A."/>
            <person name="Murphy C."/>
            <person name="Neiman D."/>
            <person name="Pearson M."/>
            <person name="Priest M."/>
            <person name="Roberts A."/>
            <person name="Saif S."/>
            <person name="Shea T."/>
            <person name="Shenoy N."/>
            <person name="Sisk P."/>
            <person name="Stolte C."/>
            <person name="Sykes S."/>
            <person name="White J."/>
            <person name="Yandava C."/>
            <person name="Wortman J."/>
            <person name="Nusbaum C."/>
            <person name="Birren B."/>
        </authorList>
    </citation>
    <scope>NUCLEOTIDE SEQUENCE [LARGE SCALE GENOMIC DNA]</scope>
    <source>
        <strain evidence="1 2">WAL-19142</strain>
    </source>
</reference>
<dbReference type="AlphaFoldDB" id="A0A0J9BDK5"/>
<dbReference type="PATRIC" id="fig|742734.4.peg.592"/>
<dbReference type="RefSeq" id="WP_048929120.1">
    <property type="nucleotide sequence ID" value="NZ_KQ235875.1"/>
</dbReference>
<dbReference type="Pfam" id="PF13483">
    <property type="entry name" value="Lactamase_B_3"/>
    <property type="match status" value="1"/>
</dbReference>
<protein>
    <recommendedName>
        <fullName evidence="3">Metallo-beta-lactamase domain-containing protein</fullName>
    </recommendedName>
</protein>
<accession>A0A0J9BDK5</accession>
<dbReference type="InterPro" id="IPR036866">
    <property type="entry name" value="RibonucZ/Hydroxyglut_hydro"/>
</dbReference>
<evidence type="ECO:0008006" key="3">
    <source>
        <dbReference type="Google" id="ProtNLM"/>
    </source>
</evidence>
<gene>
    <name evidence="1" type="ORF">HMPREF9470_00555</name>
</gene>
<organism evidence="1 2">
    <name type="scientific">[Clostridium] citroniae WAL-19142</name>
    <dbReference type="NCBI Taxonomy" id="742734"/>
    <lineage>
        <taxon>Bacteria</taxon>
        <taxon>Bacillati</taxon>
        <taxon>Bacillota</taxon>
        <taxon>Clostridia</taxon>
        <taxon>Lachnospirales</taxon>
        <taxon>Lachnospiraceae</taxon>
        <taxon>Enterocloster</taxon>
    </lineage>
</organism>